<evidence type="ECO:0000313" key="5">
    <source>
        <dbReference type="Proteomes" id="UP000256709"/>
    </source>
</evidence>
<dbReference type="PROSITE" id="PS50297">
    <property type="entry name" value="ANK_REP_REGION"/>
    <property type="match status" value="1"/>
</dbReference>
<evidence type="ECO:0000313" key="4">
    <source>
        <dbReference type="EMBL" id="RFA06821.1"/>
    </source>
</evidence>
<feature type="repeat" description="ANK" evidence="3">
    <location>
        <begin position="39"/>
        <end position="71"/>
    </location>
</feature>
<dbReference type="SMART" id="SM00248">
    <property type="entry name" value="ANK"/>
    <property type="match status" value="3"/>
</dbReference>
<keyword evidence="1" id="KW-0677">Repeat</keyword>
<keyword evidence="2 3" id="KW-0040">ANK repeat</keyword>
<proteinExistence type="predicted"/>
<reference evidence="4 5" key="1">
    <citation type="submission" date="2017-04" db="EMBL/GenBank/DDBJ databases">
        <title>Comparative genome analysis of Subtercola boreus.</title>
        <authorList>
            <person name="Cho Y.-J."/>
            <person name="Cho A."/>
            <person name="Kim O.-S."/>
            <person name="Lee J.-I."/>
        </authorList>
    </citation>
    <scope>NUCLEOTIDE SEQUENCE [LARGE SCALE GENOMIC DNA]</scope>
    <source>
        <strain evidence="4 5">P27444</strain>
    </source>
</reference>
<dbReference type="Proteomes" id="UP000256709">
    <property type="component" value="Unassembled WGS sequence"/>
</dbReference>
<dbReference type="PROSITE" id="PS50088">
    <property type="entry name" value="ANK_REPEAT"/>
    <property type="match status" value="1"/>
</dbReference>
<dbReference type="Pfam" id="PF12796">
    <property type="entry name" value="Ank_2"/>
    <property type="match status" value="1"/>
</dbReference>
<dbReference type="InterPro" id="IPR036770">
    <property type="entry name" value="Ankyrin_rpt-contain_sf"/>
</dbReference>
<dbReference type="PRINTS" id="PR01415">
    <property type="entry name" value="ANKYRIN"/>
</dbReference>
<dbReference type="EMBL" id="NBXA01000049">
    <property type="protein sequence ID" value="RFA06821.1"/>
    <property type="molecule type" value="Genomic_DNA"/>
</dbReference>
<dbReference type="InterPro" id="IPR002110">
    <property type="entry name" value="Ankyrin_rpt"/>
</dbReference>
<dbReference type="AlphaFoldDB" id="A0A3E0VAR8"/>
<dbReference type="SUPFAM" id="SSF48403">
    <property type="entry name" value="Ankyrin repeat"/>
    <property type="match status" value="1"/>
</dbReference>
<dbReference type="PANTHER" id="PTHR24171:SF9">
    <property type="entry name" value="ANKYRIN REPEAT DOMAIN-CONTAINING PROTEIN 39"/>
    <property type="match status" value="1"/>
</dbReference>
<evidence type="ECO:0000256" key="2">
    <source>
        <dbReference type="ARBA" id="ARBA00023043"/>
    </source>
</evidence>
<sequence length="131" mass="13966">MTDKLGREPIHYAAAENKPDEVQSILEADRAQALVVDKNGFTPLHFAAQSSSAACCELLIASGADVNARNRYGNNPLFIAVKSSRGDGSIISLLRTAGSDPYAENENGSSALFAARKIANFDIAQHFSDLP</sequence>
<dbReference type="OrthoDB" id="9812708at2"/>
<organism evidence="4 5">
    <name type="scientific">Subtercola boreus</name>
    <dbReference type="NCBI Taxonomy" id="120213"/>
    <lineage>
        <taxon>Bacteria</taxon>
        <taxon>Bacillati</taxon>
        <taxon>Actinomycetota</taxon>
        <taxon>Actinomycetes</taxon>
        <taxon>Micrococcales</taxon>
        <taxon>Microbacteriaceae</taxon>
        <taxon>Subtercola</taxon>
    </lineage>
</organism>
<gene>
    <name evidence="4" type="ORF">B7R21_18415</name>
</gene>
<evidence type="ECO:0000256" key="1">
    <source>
        <dbReference type="ARBA" id="ARBA00022737"/>
    </source>
</evidence>
<dbReference type="PANTHER" id="PTHR24171">
    <property type="entry name" value="ANKYRIN REPEAT DOMAIN-CONTAINING PROTEIN 39-RELATED"/>
    <property type="match status" value="1"/>
</dbReference>
<dbReference type="Gene3D" id="1.25.40.20">
    <property type="entry name" value="Ankyrin repeat-containing domain"/>
    <property type="match status" value="1"/>
</dbReference>
<accession>A0A3E0VAR8</accession>
<evidence type="ECO:0000256" key="3">
    <source>
        <dbReference type="PROSITE-ProRule" id="PRU00023"/>
    </source>
</evidence>
<name>A0A3E0VAR8_9MICO</name>
<dbReference type="RefSeq" id="WP_116284722.1">
    <property type="nucleotide sequence ID" value="NZ_NBXA01000049.1"/>
</dbReference>
<comment type="caution">
    <text evidence="4">The sequence shown here is derived from an EMBL/GenBank/DDBJ whole genome shotgun (WGS) entry which is preliminary data.</text>
</comment>
<protein>
    <submittedName>
        <fullName evidence="4">Uncharacterized protein</fullName>
    </submittedName>
</protein>